<protein>
    <submittedName>
        <fullName evidence="3">SERTA domain-containing protein</fullName>
    </submittedName>
</protein>
<keyword evidence="2" id="KW-1185">Reference proteome</keyword>
<sequence>MLETTNDYVESSDVPPSNSKESDLKKERTVARRRIRNPLLTSITVRQLKALLKSHNEATNLIGNEQVPICNQLQMDTSSDEAPSVEPGSTCMTYRESLLQKAEGLIAKNAPLEAPEKDKNVGDVGTFTIAEPCELHKKPYEWLTDCDIESLIGSFAPYST</sequence>
<reference evidence="3" key="1">
    <citation type="submission" date="2022-11" db="UniProtKB">
        <authorList>
            <consortium name="WormBaseParasite"/>
        </authorList>
    </citation>
    <scope>IDENTIFICATION</scope>
</reference>
<feature type="compositionally biased region" description="Basic and acidic residues" evidence="1">
    <location>
        <begin position="20"/>
        <end position="30"/>
    </location>
</feature>
<accession>A0A914ZKZ0</accession>
<evidence type="ECO:0000313" key="3">
    <source>
        <dbReference type="WBParaSite" id="PgB02X_g143_t02"/>
    </source>
</evidence>
<proteinExistence type="predicted"/>
<dbReference type="Proteomes" id="UP000887569">
    <property type="component" value="Unplaced"/>
</dbReference>
<evidence type="ECO:0000313" key="2">
    <source>
        <dbReference type="Proteomes" id="UP000887569"/>
    </source>
</evidence>
<feature type="compositionally biased region" description="Polar residues" evidence="1">
    <location>
        <begin position="1"/>
        <end position="19"/>
    </location>
</feature>
<organism evidence="2 3">
    <name type="scientific">Parascaris univalens</name>
    <name type="common">Nematode worm</name>
    <dbReference type="NCBI Taxonomy" id="6257"/>
    <lineage>
        <taxon>Eukaryota</taxon>
        <taxon>Metazoa</taxon>
        <taxon>Ecdysozoa</taxon>
        <taxon>Nematoda</taxon>
        <taxon>Chromadorea</taxon>
        <taxon>Rhabditida</taxon>
        <taxon>Spirurina</taxon>
        <taxon>Ascaridomorpha</taxon>
        <taxon>Ascaridoidea</taxon>
        <taxon>Ascarididae</taxon>
        <taxon>Parascaris</taxon>
    </lineage>
</organism>
<evidence type="ECO:0000256" key="1">
    <source>
        <dbReference type="SAM" id="MobiDB-lite"/>
    </source>
</evidence>
<feature type="region of interest" description="Disordered" evidence="1">
    <location>
        <begin position="1"/>
        <end position="30"/>
    </location>
</feature>
<dbReference type="AlphaFoldDB" id="A0A914ZKZ0"/>
<name>A0A914ZKZ0_PARUN</name>
<dbReference type="WBParaSite" id="PgB02X_g143_t02">
    <property type="protein sequence ID" value="PgB02X_g143_t02"/>
    <property type="gene ID" value="PgB02X_g143"/>
</dbReference>